<keyword evidence="2" id="KW-0812">Transmembrane</keyword>
<evidence type="ECO:0000256" key="2">
    <source>
        <dbReference type="SAM" id="Phobius"/>
    </source>
</evidence>
<gene>
    <name evidence="3" type="ORF">ACFQGD_14815</name>
</gene>
<evidence type="ECO:0000313" key="4">
    <source>
        <dbReference type="Proteomes" id="UP001596337"/>
    </source>
</evidence>
<name>A0ABW2C1N8_9PSEU</name>
<organism evidence="3 4">
    <name type="scientific">Haloechinothrix salitolerans</name>
    <dbReference type="NCBI Taxonomy" id="926830"/>
    <lineage>
        <taxon>Bacteria</taxon>
        <taxon>Bacillati</taxon>
        <taxon>Actinomycetota</taxon>
        <taxon>Actinomycetes</taxon>
        <taxon>Pseudonocardiales</taxon>
        <taxon>Pseudonocardiaceae</taxon>
        <taxon>Haloechinothrix</taxon>
    </lineage>
</organism>
<protein>
    <submittedName>
        <fullName evidence="3">DUF6114 domain-containing protein</fullName>
    </submittedName>
</protein>
<sequence length="164" mass="17539">MSAATPSAEQVATPADTTPRDTTHAEAHGRLRRAWRWFALFRRTRPFWGSIWLGIGGWIIMSLTFAPLQVTLAAGVGGMSGYILGGGMLLFACFGLFAPTQRQLAGLLGVGFAIASLVLSNLGGFVVGMLLGVLGGGMVFAWGPKPEHPRLRRIFRRERAANAG</sequence>
<dbReference type="InterPro" id="IPR046096">
    <property type="entry name" value="DUF6114"/>
</dbReference>
<keyword evidence="2" id="KW-1133">Transmembrane helix</keyword>
<dbReference type="Proteomes" id="UP001596337">
    <property type="component" value="Unassembled WGS sequence"/>
</dbReference>
<reference evidence="4" key="1">
    <citation type="journal article" date="2019" name="Int. J. Syst. Evol. Microbiol.">
        <title>The Global Catalogue of Microorganisms (GCM) 10K type strain sequencing project: providing services to taxonomists for standard genome sequencing and annotation.</title>
        <authorList>
            <consortium name="The Broad Institute Genomics Platform"/>
            <consortium name="The Broad Institute Genome Sequencing Center for Infectious Disease"/>
            <person name="Wu L."/>
            <person name="Ma J."/>
        </authorList>
    </citation>
    <scope>NUCLEOTIDE SEQUENCE [LARGE SCALE GENOMIC DNA]</scope>
    <source>
        <strain evidence="4">KCTC 32255</strain>
    </source>
</reference>
<feature type="compositionally biased region" description="Polar residues" evidence="1">
    <location>
        <begin position="1"/>
        <end position="10"/>
    </location>
</feature>
<keyword evidence="2" id="KW-0472">Membrane</keyword>
<feature type="transmembrane region" description="Helical" evidence="2">
    <location>
        <begin position="125"/>
        <end position="143"/>
    </location>
</feature>
<comment type="caution">
    <text evidence="3">The sequence shown here is derived from an EMBL/GenBank/DDBJ whole genome shotgun (WGS) entry which is preliminary data.</text>
</comment>
<dbReference type="Pfam" id="PF19609">
    <property type="entry name" value="DUF6114"/>
    <property type="match status" value="1"/>
</dbReference>
<dbReference type="RefSeq" id="WP_345398623.1">
    <property type="nucleotide sequence ID" value="NZ_BAABLA010000028.1"/>
</dbReference>
<dbReference type="EMBL" id="JBHSXX010000001">
    <property type="protein sequence ID" value="MFC6868413.1"/>
    <property type="molecule type" value="Genomic_DNA"/>
</dbReference>
<accession>A0ABW2C1N8</accession>
<proteinExistence type="predicted"/>
<keyword evidence="4" id="KW-1185">Reference proteome</keyword>
<evidence type="ECO:0000256" key="1">
    <source>
        <dbReference type="SAM" id="MobiDB-lite"/>
    </source>
</evidence>
<feature type="transmembrane region" description="Helical" evidence="2">
    <location>
        <begin position="46"/>
        <end position="66"/>
    </location>
</feature>
<feature type="region of interest" description="Disordered" evidence="1">
    <location>
        <begin position="1"/>
        <end position="25"/>
    </location>
</feature>
<feature type="transmembrane region" description="Helical" evidence="2">
    <location>
        <begin position="104"/>
        <end position="119"/>
    </location>
</feature>
<evidence type="ECO:0000313" key="3">
    <source>
        <dbReference type="EMBL" id="MFC6868413.1"/>
    </source>
</evidence>
<feature type="transmembrane region" description="Helical" evidence="2">
    <location>
        <begin position="72"/>
        <end position="97"/>
    </location>
</feature>